<keyword evidence="2" id="KW-1185">Reference proteome</keyword>
<dbReference type="Proteomes" id="UP001164539">
    <property type="component" value="Chromosome 10"/>
</dbReference>
<comment type="caution">
    <text evidence="1">The sequence shown here is derived from an EMBL/GenBank/DDBJ whole genome shotgun (WGS) entry which is preliminary data.</text>
</comment>
<name>A0ACC1XGM6_MELAZ</name>
<evidence type="ECO:0000313" key="1">
    <source>
        <dbReference type="EMBL" id="KAJ4709500.1"/>
    </source>
</evidence>
<proteinExistence type="predicted"/>
<dbReference type="EMBL" id="CM051403">
    <property type="protein sequence ID" value="KAJ4709500.1"/>
    <property type="molecule type" value="Genomic_DNA"/>
</dbReference>
<organism evidence="1 2">
    <name type="scientific">Melia azedarach</name>
    <name type="common">Chinaberry tree</name>
    <dbReference type="NCBI Taxonomy" id="155640"/>
    <lineage>
        <taxon>Eukaryota</taxon>
        <taxon>Viridiplantae</taxon>
        <taxon>Streptophyta</taxon>
        <taxon>Embryophyta</taxon>
        <taxon>Tracheophyta</taxon>
        <taxon>Spermatophyta</taxon>
        <taxon>Magnoliopsida</taxon>
        <taxon>eudicotyledons</taxon>
        <taxon>Gunneridae</taxon>
        <taxon>Pentapetalae</taxon>
        <taxon>rosids</taxon>
        <taxon>malvids</taxon>
        <taxon>Sapindales</taxon>
        <taxon>Meliaceae</taxon>
        <taxon>Melia</taxon>
    </lineage>
</organism>
<protein>
    <submittedName>
        <fullName evidence="1">NAC domain-containing protein</fullName>
    </submittedName>
</protein>
<evidence type="ECO:0000313" key="2">
    <source>
        <dbReference type="Proteomes" id="UP001164539"/>
    </source>
</evidence>
<reference evidence="1 2" key="1">
    <citation type="journal article" date="2023" name="Science">
        <title>Complex scaffold remodeling in plant triterpene biosynthesis.</title>
        <authorList>
            <person name="De La Pena R."/>
            <person name="Hodgson H."/>
            <person name="Liu J.C."/>
            <person name="Stephenson M.J."/>
            <person name="Martin A.C."/>
            <person name="Owen C."/>
            <person name="Harkess A."/>
            <person name="Leebens-Mack J."/>
            <person name="Jimenez L.E."/>
            <person name="Osbourn A."/>
            <person name="Sattely E.S."/>
        </authorList>
    </citation>
    <scope>NUCLEOTIDE SEQUENCE [LARGE SCALE GENOMIC DNA]</scope>
    <source>
        <strain evidence="2">cv. JPN11</strain>
        <tissue evidence="1">Leaf</tissue>
    </source>
</reference>
<sequence>MCMYIIGSLTHQKPKQERAADKQASTMKILMYDEGNELAVNGSNNNVQLNQNPESLLAANDSGKGALAVGVRFNPTDELLAGYYLAGKVAGSTGGDVFQHIKDVDVYEHEPSKLSGFADDIGYGKMYFFTTLQMKYRNGKNVSRLAPSGFWKKTGKFSDIKDKDGELIASKTSLAYYKNDQNSGKPLKTDWLMKEYMLRDKEYKMLSSLTLCVVYNKRKHCETEIECYDNKNKQGSLPVIVEGSERNDKQKHCETEIECYDNKNKQGSLPATVEGSSQIFATASPSFLPCEQDYNPDFCLQNHIMSCADNYADFPRKRHRACSDLHEAFYAGVSKSSSENQSNESSSNIATYLESQPAVDIPFVKSDQNTLNSGMGPGASTCSTVQNPDHYPELDPENILNFDNEDIFWSLSDLFSDDY</sequence>
<accession>A0ACC1XGM6</accession>
<gene>
    <name evidence="1" type="ORF">OWV82_019280</name>
</gene>